<proteinExistence type="predicted"/>
<dbReference type="PROSITE" id="PS51465">
    <property type="entry name" value="KAZAL_2"/>
    <property type="match status" value="1"/>
</dbReference>
<dbReference type="Proteomes" id="UP000693981">
    <property type="component" value="Unassembled WGS sequence"/>
</dbReference>
<feature type="signal peptide" evidence="1">
    <location>
        <begin position="1"/>
        <end position="19"/>
    </location>
</feature>
<keyword evidence="4" id="KW-1185">Reference proteome</keyword>
<dbReference type="Pfam" id="PF07648">
    <property type="entry name" value="Kazal_2"/>
    <property type="match status" value="1"/>
</dbReference>
<comment type="caution">
    <text evidence="3">The sequence shown here is derived from an EMBL/GenBank/DDBJ whole genome shotgun (WGS) entry which is preliminary data.</text>
</comment>
<feature type="domain" description="Kazal-like" evidence="2">
    <location>
        <begin position="28"/>
        <end position="79"/>
    </location>
</feature>
<evidence type="ECO:0000313" key="3">
    <source>
        <dbReference type="EMBL" id="KAG7387171.1"/>
    </source>
</evidence>
<dbReference type="OrthoDB" id="129488at2759"/>
<keyword evidence="1" id="KW-0732">Signal</keyword>
<dbReference type="CDD" id="cd00104">
    <property type="entry name" value="KAZAL_FS"/>
    <property type="match status" value="1"/>
</dbReference>
<reference evidence="3" key="1">
    <citation type="submission" date="2021-02" db="EMBL/GenBank/DDBJ databases">
        <authorList>
            <person name="Palmer J.M."/>
        </authorList>
    </citation>
    <scope>NUCLEOTIDE SEQUENCE</scope>
    <source>
        <strain evidence="3">SCRP23</strain>
    </source>
</reference>
<dbReference type="EMBL" id="JAGDFL010000486">
    <property type="protein sequence ID" value="KAG7387171.1"/>
    <property type="molecule type" value="Genomic_DNA"/>
</dbReference>
<sequence>MKLSVGLMLAAVAFTVTHAGNLKTLRGSASFNDCPDTCPEKYKPVSDDNGVEYLNKCYLKMSQCRGTGSGSVDEGTQLYMDFLHAISLFLGSGSSEDGAIDEGSDLVDQTPV</sequence>
<dbReference type="AlphaFoldDB" id="A0A8T1W1G5"/>
<accession>A0A8T1W1G5</accession>
<evidence type="ECO:0000313" key="4">
    <source>
        <dbReference type="Proteomes" id="UP000693981"/>
    </source>
</evidence>
<feature type="chain" id="PRO_5035941216" description="Kazal-like domain-containing protein" evidence="1">
    <location>
        <begin position="20"/>
        <end position="112"/>
    </location>
</feature>
<organism evidence="3 4">
    <name type="scientific">Phytophthora boehmeriae</name>
    <dbReference type="NCBI Taxonomy" id="109152"/>
    <lineage>
        <taxon>Eukaryota</taxon>
        <taxon>Sar</taxon>
        <taxon>Stramenopiles</taxon>
        <taxon>Oomycota</taxon>
        <taxon>Peronosporomycetes</taxon>
        <taxon>Peronosporales</taxon>
        <taxon>Peronosporaceae</taxon>
        <taxon>Phytophthora</taxon>
    </lineage>
</organism>
<name>A0A8T1W1G5_9STRA</name>
<dbReference type="InterPro" id="IPR002350">
    <property type="entry name" value="Kazal_dom"/>
</dbReference>
<evidence type="ECO:0000256" key="1">
    <source>
        <dbReference type="SAM" id="SignalP"/>
    </source>
</evidence>
<protein>
    <recommendedName>
        <fullName evidence="2">Kazal-like domain-containing protein</fullName>
    </recommendedName>
</protein>
<evidence type="ECO:0000259" key="2">
    <source>
        <dbReference type="PROSITE" id="PS51465"/>
    </source>
</evidence>
<gene>
    <name evidence="3" type="ORF">PHYBOEH_008355</name>
</gene>